<feature type="compositionally biased region" description="Basic and acidic residues" evidence="1">
    <location>
        <begin position="58"/>
        <end position="68"/>
    </location>
</feature>
<dbReference type="AlphaFoldDB" id="A0A194SAL7"/>
<reference evidence="2 3" key="1">
    <citation type="journal article" date="2015" name="Front. Microbiol.">
        <title>Genome sequence of the plant growth promoting endophytic yeast Rhodotorula graminis WP1.</title>
        <authorList>
            <person name="Firrincieli A."/>
            <person name="Otillar R."/>
            <person name="Salamov A."/>
            <person name="Schmutz J."/>
            <person name="Khan Z."/>
            <person name="Redman R.S."/>
            <person name="Fleck N.D."/>
            <person name="Lindquist E."/>
            <person name="Grigoriev I.V."/>
            <person name="Doty S.L."/>
        </authorList>
    </citation>
    <scope>NUCLEOTIDE SEQUENCE [LARGE SCALE GENOMIC DNA]</scope>
    <source>
        <strain evidence="2 3">WP1</strain>
    </source>
</reference>
<dbReference type="RefSeq" id="XP_018273701.1">
    <property type="nucleotide sequence ID" value="XM_018413923.1"/>
</dbReference>
<accession>A0A194SAL7</accession>
<dbReference type="GeneID" id="28974371"/>
<dbReference type="Proteomes" id="UP000053890">
    <property type="component" value="Unassembled WGS sequence"/>
</dbReference>
<feature type="compositionally biased region" description="Polar residues" evidence="1">
    <location>
        <begin position="69"/>
        <end position="88"/>
    </location>
</feature>
<evidence type="ECO:0000313" key="3">
    <source>
        <dbReference type="Proteomes" id="UP000053890"/>
    </source>
</evidence>
<evidence type="ECO:0000313" key="2">
    <source>
        <dbReference type="EMBL" id="KPV77652.1"/>
    </source>
</evidence>
<protein>
    <submittedName>
        <fullName evidence="2">Uncharacterized protein</fullName>
    </submittedName>
</protein>
<feature type="region of interest" description="Disordered" evidence="1">
    <location>
        <begin position="1"/>
        <end position="131"/>
    </location>
</feature>
<gene>
    <name evidence="2" type="ORF">RHOBADRAFT_41647</name>
</gene>
<sequence length="168" mass="18781">MPDSHRSTQRPLNTSPFEPGKRTTPARVLDKPLPPPPDEKTHHSSTTALAGRGTRRRKEGEPRNEEHPQASSGGSRRYESNPSTSTPRLVSLPKSGLHGMERPAVRYTGPVKPRKPVEVGTIPIRLDDDDEREGDIPVMLDLAPEVLDRHLVSGQRNRRTSAVERRRE</sequence>
<evidence type="ECO:0000256" key="1">
    <source>
        <dbReference type="SAM" id="MobiDB-lite"/>
    </source>
</evidence>
<dbReference type="EMBL" id="KQ474074">
    <property type="protein sequence ID" value="KPV77652.1"/>
    <property type="molecule type" value="Genomic_DNA"/>
</dbReference>
<name>A0A194SAL7_RHOGW</name>
<organism evidence="2 3">
    <name type="scientific">Rhodotorula graminis (strain WP1)</name>
    <dbReference type="NCBI Taxonomy" id="578459"/>
    <lineage>
        <taxon>Eukaryota</taxon>
        <taxon>Fungi</taxon>
        <taxon>Dikarya</taxon>
        <taxon>Basidiomycota</taxon>
        <taxon>Pucciniomycotina</taxon>
        <taxon>Microbotryomycetes</taxon>
        <taxon>Sporidiobolales</taxon>
        <taxon>Sporidiobolaceae</taxon>
        <taxon>Rhodotorula</taxon>
    </lineage>
</organism>
<keyword evidence="3" id="KW-1185">Reference proteome</keyword>
<proteinExistence type="predicted"/>